<dbReference type="Gene3D" id="2.60.40.1930">
    <property type="match status" value="1"/>
</dbReference>
<evidence type="ECO:0000256" key="1">
    <source>
        <dbReference type="SAM" id="SignalP"/>
    </source>
</evidence>
<keyword evidence="1" id="KW-0732">Signal</keyword>
<feature type="chain" id="PRO_5020563648" description="TonB-dependent receptor-like protein" evidence="1">
    <location>
        <begin position="24"/>
        <end position="907"/>
    </location>
</feature>
<dbReference type="AlphaFoldDB" id="A0A4R3KPM8"/>
<keyword evidence="3" id="KW-1185">Reference proteome</keyword>
<gene>
    <name evidence="2" type="ORF">EDD80_108125</name>
</gene>
<reference evidence="2 3" key="1">
    <citation type="submission" date="2019-03" db="EMBL/GenBank/DDBJ databases">
        <title>Genomic Encyclopedia of Type Strains, Phase IV (KMG-IV): sequencing the most valuable type-strain genomes for metagenomic binning, comparative biology and taxonomic classification.</title>
        <authorList>
            <person name="Goeker M."/>
        </authorList>
    </citation>
    <scope>NUCLEOTIDE SEQUENCE [LARGE SCALE GENOMIC DNA]</scope>
    <source>
        <strain evidence="2 3">DSM 21100</strain>
    </source>
</reference>
<name>A0A4R3KPM8_9SPHI</name>
<evidence type="ECO:0000313" key="2">
    <source>
        <dbReference type="EMBL" id="TCS86332.1"/>
    </source>
</evidence>
<dbReference type="EMBL" id="SMAD01000008">
    <property type="protein sequence ID" value="TCS86332.1"/>
    <property type="molecule type" value="Genomic_DNA"/>
</dbReference>
<dbReference type="RefSeq" id="WP_132129733.1">
    <property type="nucleotide sequence ID" value="NZ_CP042432.1"/>
</dbReference>
<protein>
    <recommendedName>
        <fullName evidence="4">TonB-dependent receptor-like protein</fullName>
    </recommendedName>
</protein>
<accession>A0A4R3KPM8</accession>
<proteinExistence type="predicted"/>
<organism evidence="2 3">
    <name type="scientific">Anseongella ginsenosidimutans</name>
    <dbReference type="NCBI Taxonomy" id="496056"/>
    <lineage>
        <taxon>Bacteria</taxon>
        <taxon>Pseudomonadati</taxon>
        <taxon>Bacteroidota</taxon>
        <taxon>Sphingobacteriia</taxon>
        <taxon>Sphingobacteriales</taxon>
        <taxon>Sphingobacteriaceae</taxon>
        <taxon>Anseongella</taxon>
    </lineage>
</organism>
<comment type="caution">
    <text evidence="2">The sequence shown here is derived from an EMBL/GenBank/DDBJ whole genome shotgun (WGS) entry which is preliminary data.</text>
</comment>
<dbReference type="OrthoDB" id="609485at2"/>
<dbReference type="Proteomes" id="UP000295807">
    <property type="component" value="Unassembled WGS sequence"/>
</dbReference>
<sequence length="907" mass="98309">MTSLKTHLLISLAGIFLHFTAAAQEAGLPPSLEQVNTALSSWLQDHPQEKVYLHTDKPYYAIGDTIWFKAYVVLGPRHQLSALSGAVHVELIDETGSIAEALKLPLVAGTAKGDFALSSEYKEGNYRLRAYTQWMRNAGPDYFYDFTFPVGNAVSQSLNGGISYEYAQEGGENVLLATLNLQEAPGGKPLAGSKVEYIFRKGLEDHIGRGETDASGKLQFPVPEDFRSGSYLLIRLEDADGRVITKTFPLDQGSGTDVQFFPEGGELVNGLPSRVAFKATGPGGQGVPISGFVFNSKGDTLSELRTKHAGMGFFTLTPAAGEQYHAAVNYPDGSKKDLPLPKALENGYVLWAYPYLDSDTLLLRIMAAESGYGNINLLIHHEGEVLNAAPLNITRPLSSLRIPCGDFPSGITTITLFDEQNRPLCERVVFIRRDDSLRLALSAGGPVHGSREKTAVGITASDENGKPVSGTFSVAVIDENKVPLEGISENTIFSGLLLRSALKGYIEDPAYYFRDNSRETAEHLDLLLMTQGYRRFTWKELLDGPLPAPAFAAEELLTPIGGKLLTLGGKPVEGGTITLLSLSGMIMRDTVSNAKGEFSFGTVLLGKDVSFTVQGRNAKGGKNVEVIMDSIPGREPVNPNPNRGDLRNRIGADIKTYLANSRAQLEDLEKHGMTERVNMLQGVTVTAKSSNSGSSPFAIPEGHSDQTLRLTDPGLCSTLLLCLQGRLHGVTFQSTGTTMAPYSRGERMSVFLNGRLITNETELADILENNGVAPADVERVDVVRSNVALMALFSDPSASSNGGALLITTRSGSTRPAPYSPEIVHYTPRGFDVSREFYSPRYDAPRSSLLADLRSTIYWNPSLITGKDGKTSFDFFNADQPGVYRMVIEGIGGNGQLGRKVLRYKVE</sequence>
<evidence type="ECO:0000313" key="3">
    <source>
        <dbReference type="Proteomes" id="UP000295807"/>
    </source>
</evidence>
<feature type="signal peptide" evidence="1">
    <location>
        <begin position="1"/>
        <end position="23"/>
    </location>
</feature>
<evidence type="ECO:0008006" key="4">
    <source>
        <dbReference type="Google" id="ProtNLM"/>
    </source>
</evidence>